<dbReference type="Gene3D" id="3.30.460.20">
    <property type="entry name" value="CorA soluble domain-like"/>
    <property type="match status" value="1"/>
</dbReference>
<dbReference type="InterPro" id="IPR002523">
    <property type="entry name" value="MgTranspt_CorA/ZnTranspt_ZntB"/>
</dbReference>
<keyword evidence="4 12" id="KW-1003">Cell membrane</keyword>
<sequence length="378" mass="42499">MALLYGSSYQIPGTSPGALIAPADQPAGEAVLTLTRFDSSKVEEAVHVTPEDCRAWLAQAAEAATRVPEAEAPAGKHANRAIFWLHISGTPDADLARRLQDSLGLHPLALEDVLNGGQRPKVELYDEHLFVVMTHVDYSGVDLRLHQTSLFLKGNLVISIDAGDDGLFLPVRERLTRGGRLRQLGPDYLLYALIDLIVDHKFPLLERMGSEIEDLETDLLEDPPADANRRLLRMKRHLLLLRRQQWPEREVLNLLLRGDKEMGIGKKTLPYLRDSYDHTVQLMDLLETYREVVTELQNALMLATSNRLNDIIRVLAVISVIFMPLTFIVGVYGMNFDPAAGWLNMPELGWAYGYPAVMIVMLGLTVGMLWFFRKRGWL</sequence>
<dbReference type="SUPFAM" id="SSF144083">
    <property type="entry name" value="Magnesium transport protein CorA, transmembrane region"/>
    <property type="match status" value="1"/>
</dbReference>
<dbReference type="GO" id="GO:0050897">
    <property type="term" value="F:cobalt ion binding"/>
    <property type="evidence" value="ECO:0007669"/>
    <property type="project" value="TreeGrafter"/>
</dbReference>
<comment type="subcellular location">
    <subcellularLocation>
        <location evidence="1">Cell membrane</location>
        <topology evidence="1">Multi-pass membrane protein</topology>
    </subcellularLocation>
    <subcellularLocation>
        <location evidence="12">Membrane</location>
        <topology evidence="12">Multi-pass membrane protein</topology>
    </subcellularLocation>
</comment>
<evidence type="ECO:0000256" key="9">
    <source>
        <dbReference type="ARBA" id="ARBA00023136"/>
    </source>
</evidence>
<comment type="caution">
    <text evidence="13">The sequence shown here is derived from an EMBL/GenBank/DDBJ whole genome shotgun (WGS) entry which is preliminary data.</text>
</comment>
<dbReference type="InterPro" id="IPR045861">
    <property type="entry name" value="CorA_cytoplasmic_dom"/>
</dbReference>
<protein>
    <recommendedName>
        <fullName evidence="12">Magnesium transport protein CorA</fullName>
    </recommendedName>
</protein>
<gene>
    <name evidence="12" type="primary">corA</name>
    <name evidence="13" type="ORF">BCL74_0716</name>
</gene>
<dbReference type="CDD" id="cd12828">
    <property type="entry name" value="TmCorA-like_1"/>
    <property type="match status" value="1"/>
</dbReference>
<comment type="function">
    <text evidence="11">Mediates influx of magnesium ions. Alternates between open and closed states. Activated by low cytoplasmic Mg(2+) levels. Inactive when cytoplasmic Mg(2+) levels are high.</text>
</comment>
<evidence type="ECO:0000256" key="1">
    <source>
        <dbReference type="ARBA" id="ARBA00004651"/>
    </source>
</evidence>
<feature type="transmembrane region" description="Helical" evidence="12">
    <location>
        <begin position="311"/>
        <end position="332"/>
    </location>
</feature>
<evidence type="ECO:0000256" key="6">
    <source>
        <dbReference type="ARBA" id="ARBA00022842"/>
    </source>
</evidence>
<name>A0A420WQ03_9PROT</name>
<evidence type="ECO:0000313" key="13">
    <source>
        <dbReference type="EMBL" id="RKQ72946.1"/>
    </source>
</evidence>
<keyword evidence="9 12" id="KW-0472">Membrane</keyword>
<dbReference type="GO" id="GO:0015087">
    <property type="term" value="F:cobalt ion transmembrane transporter activity"/>
    <property type="evidence" value="ECO:0007669"/>
    <property type="project" value="UniProtKB-UniRule"/>
</dbReference>
<dbReference type="GO" id="GO:0005886">
    <property type="term" value="C:plasma membrane"/>
    <property type="evidence" value="ECO:0007669"/>
    <property type="project" value="UniProtKB-SubCell"/>
</dbReference>
<dbReference type="EMBL" id="RBIG01000001">
    <property type="protein sequence ID" value="RKQ72946.1"/>
    <property type="molecule type" value="Genomic_DNA"/>
</dbReference>
<feature type="transmembrane region" description="Helical" evidence="12">
    <location>
        <begin position="352"/>
        <end position="372"/>
    </location>
</feature>
<accession>A0A420WQ03</accession>
<evidence type="ECO:0000256" key="10">
    <source>
        <dbReference type="ARBA" id="ARBA00034269"/>
    </source>
</evidence>
<keyword evidence="8 12" id="KW-0406">Ion transport</keyword>
<dbReference type="GO" id="GO:0015095">
    <property type="term" value="F:magnesium ion transmembrane transporter activity"/>
    <property type="evidence" value="ECO:0007669"/>
    <property type="project" value="UniProtKB-UniRule"/>
</dbReference>
<dbReference type="PANTHER" id="PTHR46494:SF1">
    <property type="entry name" value="CORA FAMILY METAL ION TRANSPORTER (EUROFUNG)"/>
    <property type="match status" value="1"/>
</dbReference>
<evidence type="ECO:0000256" key="5">
    <source>
        <dbReference type="ARBA" id="ARBA00022692"/>
    </source>
</evidence>
<proteinExistence type="inferred from homology"/>
<dbReference type="PANTHER" id="PTHR46494">
    <property type="entry name" value="CORA FAMILY METAL ION TRANSPORTER (EUROFUNG)"/>
    <property type="match status" value="1"/>
</dbReference>
<evidence type="ECO:0000256" key="2">
    <source>
        <dbReference type="ARBA" id="ARBA00009765"/>
    </source>
</evidence>
<dbReference type="InterPro" id="IPR004488">
    <property type="entry name" value="Mg/Co-transport_prot_CorA"/>
</dbReference>
<evidence type="ECO:0000256" key="3">
    <source>
        <dbReference type="ARBA" id="ARBA00022448"/>
    </source>
</evidence>
<dbReference type="InterPro" id="IPR045863">
    <property type="entry name" value="CorA_TM1_TM2"/>
</dbReference>
<keyword evidence="3 12" id="KW-0813">Transport</keyword>
<dbReference type="NCBIfam" id="TIGR00383">
    <property type="entry name" value="corA"/>
    <property type="match status" value="1"/>
</dbReference>
<comment type="similarity">
    <text evidence="2 12">Belongs to the CorA metal ion transporter (MIT) (TC 1.A.35) family.</text>
</comment>
<dbReference type="SUPFAM" id="SSF143865">
    <property type="entry name" value="CorA soluble domain-like"/>
    <property type="match status" value="1"/>
</dbReference>
<dbReference type="RefSeq" id="WP_121217616.1">
    <property type="nucleotide sequence ID" value="NZ_RBIG01000001.1"/>
</dbReference>
<evidence type="ECO:0000256" key="4">
    <source>
        <dbReference type="ARBA" id="ARBA00022475"/>
    </source>
</evidence>
<dbReference type="Proteomes" id="UP000277424">
    <property type="component" value="Unassembled WGS sequence"/>
</dbReference>
<keyword evidence="7 12" id="KW-1133">Transmembrane helix</keyword>
<evidence type="ECO:0000256" key="7">
    <source>
        <dbReference type="ARBA" id="ARBA00022989"/>
    </source>
</evidence>
<dbReference type="Gene3D" id="1.20.58.340">
    <property type="entry name" value="Magnesium transport protein CorA, transmembrane region"/>
    <property type="match status" value="2"/>
</dbReference>
<comment type="catalytic activity">
    <reaction evidence="10">
        <text>Mg(2+)(in) = Mg(2+)(out)</text>
        <dbReference type="Rhea" id="RHEA:29827"/>
        <dbReference type="ChEBI" id="CHEBI:18420"/>
    </reaction>
</comment>
<evidence type="ECO:0000256" key="12">
    <source>
        <dbReference type="RuleBase" id="RU362010"/>
    </source>
</evidence>
<keyword evidence="6 12" id="KW-0460">Magnesium</keyword>
<dbReference type="Pfam" id="PF01544">
    <property type="entry name" value="CorA"/>
    <property type="match status" value="1"/>
</dbReference>
<dbReference type="OrthoDB" id="9803416at2"/>
<dbReference type="AlphaFoldDB" id="A0A420WQ03"/>
<dbReference type="FunFam" id="1.20.58.340:FF:000004">
    <property type="entry name" value="Magnesium transport protein CorA"/>
    <property type="match status" value="1"/>
</dbReference>
<organism evidence="13 14">
    <name type="scientific">Oceanibaculum indicum</name>
    <dbReference type="NCBI Taxonomy" id="526216"/>
    <lineage>
        <taxon>Bacteria</taxon>
        <taxon>Pseudomonadati</taxon>
        <taxon>Pseudomonadota</taxon>
        <taxon>Alphaproteobacteria</taxon>
        <taxon>Rhodospirillales</taxon>
        <taxon>Oceanibaculaceae</taxon>
        <taxon>Oceanibaculum</taxon>
    </lineage>
</organism>
<reference evidence="13 14" key="1">
    <citation type="submission" date="2018-10" db="EMBL/GenBank/DDBJ databases">
        <title>Comparative analysis of microorganisms from saline springs in Andes Mountain Range, Colombia.</title>
        <authorList>
            <person name="Rubin E."/>
        </authorList>
    </citation>
    <scope>NUCLEOTIDE SEQUENCE [LARGE SCALE GENOMIC DNA]</scope>
    <source>
        <strain evidence="13 14">USBA 36</strain>
    </source>
</reference>
<evidence type="ECO:0000256" key="8">
    <source>
        <dbReference type="ARBA" id="ARBA00023065"/>
    </source>
</evidence>
<evidence type="ECO:0000313" key="14">
    <source>
        <dbReference type="Proteomes" id="UP000277424"/>
    </source>
</evidence>
<dbReference type="GO" id="GO:0000287">
    <property type="term" value="F:magnesium ion binding"/>
    <property type="evidence" value="ECO:0007669"/>
    <property type="project" value="TreeGrafter"/>
</dbReference>
<evidence type="ECO:0000256" key="11">
    <source>
        <dbReference type="ARBA" id="ARBA00045497"/>
    </source>
</evidence>
<keyword evidence="5 12" id="KW-0812">Transmembrane</keyword>